<gene>
    <name evidence="1" type="ORF">BCV69DRAFT_282968</name>
</gene>
<dbReference type="AlphaFoldDB" id="A0A316U675"/>
<dbReference type="EMBL" id="KZ819327">
    <property type="protein sequence ID" value="PWN20746.1"/>
    <property type="molecule type" value="Genomic_DNA"/>
</dbReference>
<dbReference type="GeneID" id="37014273"/>
<name>A0A316U675_9BASI</name>
<evidence type="ECO:0000313" key="2">
    <source>
        <dbReference type="Proteomes" id="UP000245942"/>
    </source>
</evidence>
<dbReference type="OrthoDB" id="3365535at2759"/>
<sequence>MHLQLGQPGPSTWQSRSLSLSLPEKVFKPRSPARRGPIRTAVFLEQSVVNSSGGFNGSCAATQQDGTAIETPSGSCASYYPDITVYCCSGVSGTMETLPYSVNTRTADNVSLVQEPICNTSRYSDSLSCFRMTAEAHCRSAASGLYGVCNPNGADSSTVAKSAARSRWQESAWDMGWKGKVALVMGTMAVWSICDVL</sequence>
<evidence type="ECO:0000313" key="1">
    <source>
        <dbReference type="EMBL" id="PWN20746.1"/>
    </source>
</evidence>
<organism evidence="1 2">
    <name type="scientific">Pseudomicrostroma glucosiphilum</name>
    <dbReference type="NCBI Taxonomy" id="1684307"/>
    <lineage>
        <taxon>Eukaryota</taxon>
        <taxon>Fungi</taxon>
        <taxon>Dikarya</taxon>
        <taxon>Basidiomycota</taxon>
        <taxon>Ustilaginomycotina</taxon>
        <taxon>Exobasidiomycetes</taxon>
        <taxon>Microstromatales</taxon>
        <taxon>Microstromatales incertae sedis</taxon>
        <taxon>Pseudomicrostroma</taxon>
    </lineage>
</organism>
<keyword evidence="2" id="KW-1185">Reference proteome</keyword>
<protein>
    <submittedName>
        <fullName evidence="1">Uncharacterized protein</fullName>
    </submittedName>
</protein>
<dbReference type="Proteomes" id="UP000245942">
    <property type="component" value="Unassembled WGS sequence"/>
</dbReference>
<reference evidence="1 2" key="1">
    <citation type="journal article" date="2018" name="Mol. Biol. Evol.">
        <title>Broad Genomic Sampling Reveals a Smut Pathogenic Ancestry of the Fungal Clade Ustilaginomycotina.</title>
        <authorList>
            <person name="Kijpornyongpan T."/>
            <person name="Mondo S.J."/>
            <person name="Barry K."/>
            <person name="Sandor L."/>
            <person name="Lee J."/>
            <person name="Lipzen A."/>
            <person name="Pangilinan J."/>
            <person name="LaButti K."/>
            <person name="Hainaut M."/>
            <person name="Henrissat B."/>
            <person name="Grigoriev I.V."/>
            <person name="Spatafora J.W."/>
            <person name="Aime M.C."/>
        </authorList>
    </citation>
    <scope>NUCLEOTIDE SEQUENCE [LARGE SCALE GENOMIC DNA]</scope>
    <source>
        <strain evidence="1 2">MCA 4718</strain>
    </source>
</reference>
<proteinExistence type="predicted"/>
<dbReference type="RefSeq" id="XP_025347906.1">
    <property type="nucleotide sequence ID" value="XM_025492539.1"/>
</dbReference>
<accession>A0A316U675</accession>